<evidence type="ECO:0000313" key="2">
    <source>
        <dbReference type="EMBL" id="KAB0805353.1"/>
    </source>
</evidence>
<keyword evidence="3" id="KW-1185">Reference proteome</keyword>
<feature type="compositionally biased region" description="Low complexity" evidence="1">
    <location>
        <begin position="145"/>
        <end position="162"/>
    </location>
</feature>
<reference evidence="2 3" key="1">
    <citation type="journal article" date="2018" name="Elife">
        <title>Firefly genomes illuminate parallel origins of bioluminescence in beetles.</title>
        <authorList>
            <person name="Fallon T.R."/>
            <person name="Lower S.E."/>
            <person name="Chang C.H."/>
            <person name="Bessho-Uehara M."/>
            <person name="Martin G.J."/>
            <person name="Bewick A.J."/>
            <person name="Behringer M."/>
            <person name="Debat H.J."/>
            <person name="Wong I."/>
            <person name="Day J.C."/>
            <person name="Suvorov A."/>
            <person name="Silva C.J."/>
            <person name="Stanger-Hall K.F."/>
            <person name="Hall D.W."/>
            <person name="Schmitz R.J."/>
            <person name="Nelson D.R."/>
            <person name="Lewis S.M."/>
            <person name="Shigenobu S."/>
            <person name="Bybee S.M."/>
            <person name="Larracuente A.M."/>
            <person name="Oba Y."/>
            <person name="Weng J.K."/>
        </authorList>
    </citation>
    <scope>NUCLEOTIDE SEQUENCE [LARGE SCALE GENOMIC DNA]</scope>
    <source>
        <strain evidence="2">1611_PpyrPB1</strain>
        <tissue evidence="2">Whole body</tissue>
    </source>
</reference>
<proteinExistence type="predicted"/>
<evidence type="ECO:0000313" key="3">
    <source>
        <dbReference type="Proteomes" id="UP000327044"/>
    </source>
</evidence>
<gene>
    <name evidence="2" type="ORF">PPYR_02323</name>
</gene>
<organism evidence="2 3">
    <name type="scientific">Photinus pyralis</name>
    <name type="common">Common eastern firefly</name>
    <name type="synonym">Lampyris pyralis</name>
    <dbReference type="NCBI Taxonomy" id="7054"/>
    <lineage>
        <taxon>Eukaryota</taxon>
        <taxon>Metazoa</taxon>
        <taxon>Ecdysozoa</taxon>
        <taxon>Arthropoda</taxon>
        <taxon>Hexapoda</taxon>
        <taxon>Insecta</taxon>
        <taxon>Pterygota</taxon>
        <taxon>Neoptera</taxon>
        <taxon>Endopterygota</taxon>
        <taxon>Coleoptera</taxon>
        <taxon>Polyphaga</taxon>
        <taxon>Elateriformia</taxon>
        <taxon>Elateroidea</taxon>
        <taxon>Lampyridae</taxon>
        <taxon>Lampyrinae</taxon>
        <taxon>Photinus</taxon>
    </lineage>
</organism>
<dbReference type="Proteomes" id="UP000327044">
    <property type="component" value="Unassembled WGS sequence"/>
</dbReference>
<sequence>MLPAGLVQFQFVNTTEGVSKLIYHHQPRSLKTISAIVTLNQFKLRSFQHENLFGYIHLPESVLKFLKQLWQARTLKIICATEIYETLSNRGIYKTTLTQNFKKSYPSTLIVGINNTSVLNRTLTRKQYEEAAQVLEYTHPWITPHTPTSPSLSSTSSMPSSSGEDEQEDFRSIEMNELENEVDYKFRINRLVNRIELDKQSLRIYPQLELESLPYHRFYRHVNVDPTKIDLLQYQTYLDSCS</sequence>
<dbReference type="InParanoid" id="A0A5N4B734"/>
<protein>
    <submittedName>
        <fullName evidence="2">Uncharacterized protein</fullName>
    </submittedName>
</protein>
<dbReference type="EMBL" id="VVIM01000001">
    <property type="protein sequence ID" value="KAB0805353.1"/>
    <property type="molecule type" value="Genomic_DNA"/>
</dbReference>
<comment type="caution">
    <text evidence="2">The sequence shown here is derived from an EMBL/GenBank/DDBJ whole genome shotgun (WGS) entry which is preliminary data.</text>
</comment>
<evidence type="ECO:0000256" key="1">
    <source>
        <dbReference type="SAM" id="MobiDB-lite"/>
    </source>
</evidence>
<name>A0A5N4B734_PHOPY</name>
<accession>A0A5N4B734</accession>
<feature type="region of interest" description="Disordered" evidence="1">
    <location>
        <begin position="145"/>
        <end position="169"/>
    </location>
</feature>
<dbReference type="AlphaFoldDB" id="A0A5N4B734"/>